<reference evidence="5" key="1">
    <citation type="submission" date="2020-10" db="EMBL/GenBank/DDBJ databases">
        <title>Complete genome sequence of Bacillus velezensis NST6.</title>
        <authorList>
            <person name="Choi J."/>
        </authorList>
    </citation>
    <scope>NUCLEOTIDE SEQUENCE [LARGE SCALE GENOMIC DNA]</scope>
    <source>
        <strain evidence="5">NST6</strain>
    </source>
</reference>
<keyword evidence="2" id="KW-0175">Coiled coil</keyword>
<name>A0A7S7KT01_BACVE</name>
<evidence type="ECO:0000256" key="1">
    <source>
        <dbReference type="ARBA" id="ARBA00034117"/>
    </source>
</evidence>
<protein>
    <submittedName>
        <fullName evidence="4">Putative ribonuclease YokI</fullName>
        <ecNumber evidence="4">3.1.-.-</ecNumber>
    </submittedName>
</protein>
<dbReference type="EMBL" id="CP063687">
    <property type="protein sequence ID" value="QOY28198.1"/>
    <property type="molecule type" value="Genomic_DNA"/>
</dbReference>
<dbReference type="Pfam" id="PF04740">
    <property type="entry name" value="LXG"/>
    <property type="match status" value="1"/>
</dbReference>
<dbReference type="AlphaFoldDB" id="A0A7S7KT01"/>
<dbReference type="InterPro" id="IPR006829">
    <property type="entry name" value="LXG_dom"/>
</dbReference>
<dbReference type="Pfam" id="PF14414">
    <property type="entry name" value="WHH"/>
    <property type="match status" value="1"/>
</dbReference>
<gene>
    <name evidence="4" type="primary">yokI_3</name>
    <name evidence="4" type="ORF">BACVE_003238</name>
</gene>
<comment type="similarity">
    <text evidence="1">In the N-terminal section; belongs to the LXG family.</text>
</comment>
<evidence type="ECO:0000313" key="5">
    <source>
        <dbReference type="Proteomes" id="UP000587477"/>
    </source>
</evidence>
<dbReference type="GO" id="GO:0016787">
    <property type="term" value="F:hydrolase activity"/>
    <property type="evidence" value="ECO:0007669"/>
    <property type="project" value="UniProtKB-KW"/>
</dbReference>
<dbReference type="RefSeq" id="WP_063636723.1">
    <property type="nucleotide sequence ID" value="NZ_BDDG01000002.1"/>
</dbReference>
<accession>A0A7S7KT01</accession>
<dbReference type="InterPro" id="IPR051768">
    <property type="entry name" value="Bact_secretion_toxin"/>
</dbReference>
<sequence length="642" mass="71607">MKILDAQSLITSSQQRSKEYQQLREELSDLKKSLEDVSNLGDDFTGRGADNIKDFFNDLALYTETYMNFTEMQIVFFNSIEGKLEDMGLAGGTFVDEHFVENQLEQGIKNSRSIIDEQQRELSGIFAGISDIIHLTPFSSEPVNDRLNDADKVRRETIDAVYKLDHELVMEYAKSEPIEQHIKSFYSALMAATGRGKSALPMYYDANKFHESEVYKAHKHIDAEVKTYLRIKKEEAEKRRIKELKAKLDKPGDLSVDDYIDIATEVGYENLTSDQKLYYGQLLQAKSQQELGNQVWNVTKGVGVGLYDVGKDFVTGIYDLVVNPAGTIEAVVTAVIHPVDTYNMIAKSISDSYERDMVNGDSYSRAHWVSYAVGTVVTSIFGTKGAGSITKTGVATTKVAVKTSVTKAGQTVKDISLAEWLPYASKHQLAGAGIGKVPYNAVDGLGLKDKLMMMAKSANTGVKVTKKPAHRLKKADLAKKVDTKNIEEFISGNKHFNDVVDDYAQLYKETVNSNKPWSWDDTILGGENLTGKQKKLIKEKALTNQLIPNIKVTKVEGMPFGFADFKGAEVVEKTIPLPKELWHASDKVQFDYLDKAIGGHRDGMTWHHTEFPGIMELVPFGIHNVTIHNGGRTKGMWADAPR</sequence>
<dbReference type="PANTHER" id="PTHR34976:SF2">
    <property type="entry name" value="TYPE VII SECRETION SYSTEM PROTEIN ESSD"/>
    <property type="match status" value="1"/>
</dbReference>
<organism evidence="4 5">
    <name type="scientific">Bacillus velezensis</name>
    <dbReference type="NCBI Taxonomy" id="492670"/>
    <lineage>
        <taxon>Bacteria</taxon>
        <taxon>Bacillati</taxon>
        <taxon>Bacillota</taxon>
        <taxon>Bacilli</taxon>
        <taxon>Bacillales</taxon>
        <taxon>Bacillaceae</taxon>
        <taxon>Bacillus</taxon>
        <taxon>Bacillus amyloliquefaciens group</taxon>
    </lineage>
</organism>
<dbReference type="InterPro" id="IPR032869">
    <property type="entry name" value="WHH_dom_containing"/>
</dbReference>
<dbReference type="EC" id="3.1.-.-" evidence="4"/>
<keyword evidence="4" id="KW-0378">Hydrolase</keyword>
<dbReference type="PANTHER" id="PTHR34976">
    <property type="entry name" value="RIBONUCLEASE YQCG-RELATED"/>
    <property type="match status" value="1"/>
</dbReference>
<feature type="coiled-coil region" evidence="2">
    <location>
        <begin position="13"/>
        <end position="40"/>
    </location>
</feature>
<evidence type="ECO:0000313" key="4">
    <source>
        <dbReference type="EMBL" id="QOY28198.1"/>
    </source>
</evidence>
<feature type="domain" description="LXG" evidence="3">
    <location>
        <begin position="1"/>
        <end position="235"/>
    </location>
</feature>
<evidence type="ECO:0000259" key="3">
    <source>
        <dbReference type="PROSITE" id="PS51756"/>
    </source>
</evidence>
<proteinExistence type="inferred from homology"/>
<dbReference type="PROSITE" id="PS51756">
    <property type="entry name" value="LXG"/>
    <property type="match status" value="1"/>
</dbReference>
<evidence type="ECO:0000256" key="2">
    <source>
        <dbReference type="SAM" id="Coils"/>
    </source>
</evidence>
<dbReference type="Proteomes" id="UP000587477">
    <property type="component" value="Chromosome"/>
</dbReference>